<dbReference type="EMBL" id="JQ844164">
    <property type="protein sequence ID" value="AGS51550.1"/>
    <property type="molecule type" value="Genomic_DNA"/>
</dbReference>
<sequence>MRCCEVLGLKGEYVYDDHLYLCGQYDEYGYRETKTKIKHHIPLTDELVKDLRRLMKVNKDGYIFSLDGGATPVTRRHIYNGLKKALNNIGISDEDIAGRGLNIHAWRHFCNTELQKAGLTVKKVQAVTGHKTESMTEHYTHFDPLEFGEVPRIQAELLKPKSKKAENGRPAIRLVKTQDEEDADRRRKVS</sequence>
<dbReference type="GO" id="GO:0015074">
    <property type="term" value="P:DNA integration"/>
    <property type="evidence" value="ECO:0007669"/>
    <property type="project" value="InterPro"/>
</dbReference>
<dbReference type="PANTHER" id="PTHR30349:SF41">
    <property type="entry name" value="INTEGRASE_RECOMBINASE PROTEIN MJ0367-RELATED"/>
    <property type="match status" value="1"/>
</dbReference>
<evidence type="ECO:0000256" key="1">
    <source>
        <dbReference type="ARBA" id="ARBA00008857"/>
    </source>
</evidence>
<name>A0A806KJF6_9BACT</name>
<dbReference type="GO" id="GO:0003677">
    <property type="term" value="F:DNA binding"/>
    <property type="evidence" value="ECO:0007669"/>
    <property type="project" value="UniProtKB-KW"/>
</dbReference>
<dbReference type="InterPro" id="IPR013762">
    <property type="entry name" value="Integrase-like_cat_sf"/>
</dbReference>
<dbReference type="InterPro" id="IPR050090">
    <property type="entry name" value="Tyrosine_recombinase_XerCD"/>
</dbReference>
<keyword evidence="2" id="KW-0238">DNA-binding</keyword>
<reference evidence="6" key="1">
    <citation type="submission" date="2012-03" db="EMBL/GenBank/DDBJ databases">
        <title>Functional metagenomics reveals considerable lignocellulase gene clusters in the gut microbiome of a wood-feeding higher termite.</title>
        <authorList>
            <person name="Liu N."/>
        </authorList>
    </citation>
    <scope>NUCLEOTIDE SEQUENCE</scope>
</reference>
<accession>A0A806KJF6</accession>
<keyword evidence="3" id="KW-0233">DNA recombination</keyword>
<dbReference type="InterPro" id="IPR011010">
    <property type="entry name" value="DNA_brk_join_enz"/>
</dbReference>
<dbReference type="InterPro" id="IPR002104">
    <property type="entry name" value="Integrase_catalytic"/>
</dbReference>
<proteinExistence type="inferred from homology"/>
<comment type="similarity">
    <text evidence="1">Belongs to the 'phage' integrase family.</text>
</comment>
<evidence type="ECO:0000256" key="2">
    <source>
        <dbReference type="ARBA" id="ARBA00023125"/>
    </source>
</evidence>
<dbReference type="Gene3D" id="1.10.443.10">
    <property type="entry name" value="Intergrase catalytic core"/>
    <property type="match status" value="1"/>
</dbReference>
<feature type="region of interest" description="Disordered" evidence="4">
    <location>
        <begin position="160"/>
        <end position="190"/>
    </location>
</feature>
<feature type="domain" description="Tyr recombinase" evidence="5">
    <location>
        <begin position="1"/>
        <end position="143"/>
    </location>
</feature>
<dbReference type="SUPFAM" id="SSF56349">
    <property type="entry name" value="DNA breaking-rejoining enzymes"/>
    <property type="match status" value="1"/>
</dbReference>
<evidence type="ECO:0000313" key="6">
    <source>
        <dbReference type="EMBL" id="AGS51550.1"/>
    </source>
</evidence>
<dbReference type="AlphaFoldDB" id="A0A806KJF6"/>
<protein>
    <recommendedName>
        <fullName evidence="5">Tyr recombinase domain-containing protein</fullName>
    </recommendedName>
</protein>
<evidence type="ECO:0000259" key="5">
    <source>
        <dbReference type="Pfam" id="PF00589"/>
    </source>
</evidence>
<evidence type="ECO:0000256" key="3">
    <source>
        <dbReference type="ARBA" id="ARBA00023172"/>
    </source>
</evidence>
<dbReference type="PANTHER" id="PTHR30349">
    <property type="entry name" value="PHAGE INTEGRASE-RELATED"/>
    <property type="match status" value="1"/>
</dbReference>
<dbReference type="GO" id="GO:0006310">
    <property type="term" value="P:DNA recombination"/>
    <property type="evidence" value="ECO:0007669"/>
    <property type="project" value="UniProtKB-KW"/>
</dbReference>
<evidence type="ECO:0000256" key="4">
    <source>
        <dbReference type="SAM" id="MobiDB-lite"/>
    </source>
</evidence>
<organism evidence="6">
    <name type="scientific">uncultured bacterium contig00004</name>
    <dbReference type="NCBI Taxonomy" id="1181496"/>
    <lineage>
        <taxon>Bacteria</taxon>
        <taxon>environmental samples</taxon>
    </lineage>
</organism>
<dbReference type="Pfam" id="PF00589">
    <property type="entry name" value="Phage_integrase"/>
    <property type="match status" value="1"/>
</dbReference>